<dbReference type="PANTHER" id="PTHR11362">
    <property type="entry name" value="PHOSPHATIDYLETHANOLAMINE-BINDING PROTEIN"/>
    <property type="match status" value="1"/>
</dbReference>
<evidence type="ECO:0000256" key="1">
    <source>
        <dbReference type="SAM" id="MobiDB-lite"/>
    </source>
</evidence>
<dbReference type="AlphaFoldDB" id="A0AAD9SHU8"/>
<protein>
    <submittedName>
        <fullName evidence="3">Uncharacterized protein</fullName>
    </submittedName>
</protein>
<dbReference type="GO" id="GO:0046578">
    <property type="term" value="P:regulation of Ras protein signal transduction"/>
    <property type="evidence" value="ECO:0007669"/>
    <property type="project" value="TreeGrafter"/>
</dbReference>
<dbReference type="EMBL" id="JAUJFL010000002">
    <property type="protein sequence ID" value="KAK2609437.1"/>
    <property type="molecule type" value="Genomic_DNA"/>
</dbReference>
<evidence type="ECO:0000256" key="2">
    <source>
        <dbReference type="SAM" id="SignalP"/>
    </source>
</evidence>
<name>A0AAD9SHU8_PHOAM</name>
<dbReference type="Pfam" id="PF01161">
    <property type="entry name" value="PBP"/>
    <property type="match status" value="1"/>
</dbReference>
<dbReference type="Proteomes" id="UP001265746">
    <property type="component" value="Unassembled WGS sequence"/>
</dbReference>
<comment type="caution">
    <text evidence="3">The sequence shown here is derived from an EMBL/GenBank/DDBJ whole genome shotgun (WGS) entry which is preliminary data.</text>
</comment>
<feature type="signal peptide" evidence="2">
    <location>
        <begin position="1"/>
        <end position="18"/>
    </location>
</feature>
<feature type="chain" id="PRO_5042177465" evidence="2">
    <location>
        <begin position="19"/>
        <end position="304"/>
    </location>
</feature>
<organism evidence="3 4">
    <name type="scientific">Phomopsis amygdali</name>
    <name type="common">Fusicoccum amygdali</name>
    <dbReference type="NCBI Taxonomy" id="1214568"/>
    <lineage>
        <taxon>Eukaryota</taxon>
        <taxon>Fungi</taxon>
        <taxon>Dikarya</taxon>
        <taxon>Ascomycota</taxon>
        <taxon>Pezizomycotina</taxon>
        <taxon>Sordariomycetes</taxon>
        <taxon>Sordariomycetidae</taxon>
        <taxon>Diaporthales</taxon>
        <taxon>Diaporthaceae</taxon>
        <taxon>Diaporthe</taxon>
    </lineage>
</organism>
<feature type="region of interest" description="Disordered" evidence="1">
    <location>
        <begin position="203"/>
        <end position="244"/>
    </location>
</feature>
<evidence type="ECO:0000313" key="4">
    <source>
        <dbReference type="Proteomes" id="UP001265746"/>
    </source>
</evidence>
<dbReference type="GO" id="GO:0030414">
    <property type="term" value="F:peptidase inhibitor activity"/>
    <property type="evidence" value="ECO:0007669"/>
    <property type="project" value="TreeGrafter"/>
</dbReference>
<evidence type="ECO:0000313" key="3">
    <source>
        <dbReference type="EMBL" id="KAK2609437.1"/>
    </source>
</evidence>
<reference evidence="3" key="1">
    <citation type="submission" date="2023-06" db="EMBL/GenBank/DDBJ databases">
        <authorList>
            <person name="Noh H."/>
        </authorList>
    </citation>
    <scope>NUCLEOTIDE SEQUENCE</scope>
    <source>
        <strain evidence="3">DUCC20226</strain>
    </source>
</reference>
<dbReference type="SUPFAM" id="SSF49777">
    <property type="entry name" value="PEBP-like"/>
    <property type="match status" value="1"/>
</dbReference>
<accession>A0AAD9SHU8</accession>
<dbReference type="CDD" id="cd00866">
    <property type="entry name" value="PEBP_euk"/>
    <property type="match status" value="1"/>
</dbReference>
<keyword evidence="4" id="KW-1185">Reference proteome</keyword>
<keyword evidence="2" id="KW-0732">Signal</keyword>
<dbReference type="InterPro" id="IPR008914">
    <property type="entry name" value="PEBP"/>
</dbReference>
<gene>
    <name evidence="3" type="ORF">N8I77_002934</name>
</gene>
<feature type="compositionally biased region" description="Polar residues" evidence="1">
    <location>
        <begin position="203"/>
        <end position="234"/>
    </location>
</feature>
<dbReference type="InterPro" id="IPR035810">
    <property type="entry name" value="PEBP_euk"/>
</dbReference>
<dbReference type="GO" id="GO:0030162">
    <property type="term" value="P:regulation of proteolysis"/>
    <property type="evidence" value="ECO:0007669"/>
    <property type="project" value="TreeGrafter"/>
</dbReference>
<sequence>MICKPLIALWAVATLVVGKTPSGFTPASDTDLIVVYGQTPAMNGVAVDKAATASAPIIATTSRLTGTSYTVVMVDLDIPSEQNPHTFLHWMQTGLTPATTATTILASNGSTQAFTLSNAKNTSALVAYTQPAPPTQNPLSHRYTQILIDTSTMSSDGLSALQFAAETRVGFDTDSALEAAGLSSNVVAGNSFNVTNPGQAIASTKLGNSTSSQIGSEASNEQTNDQSIKSNNGTRGFGTADLGGGSNAGGTLTSTISSAPAGATANVANAGTDGSSTSAAPEFSRRDSSLLMSTCIAAVFVLSS</sequence>
<proteinExistence type="predicted"/>
<dbReference type="Gene3D" id="3.90.280.10">
    <property type="entry name" value="PEBP-like"/>
    <property type="match status" value="1"/>
</dbReference>
<dbReference type="GO" id="GO:0005543">
    <property type="term" value="F:phospholipid binding"/>
    <property type="evidence" value="ECO:0007669"/>
    <property type="project" value="TreeGrafter"/>
</dbReference>
<dbReference type="InterPro" id="IPR036610">
    <property type="entry name" value="PEBP-like_sf"/>
</dbReference>
<dbReference type="PANTHER" id="PTHR11362:SF141">
    <property type="entry name" value="PHOSPHATIDYLETHANOLAMINE-BINDING PROTEIN"/>
    <property type="match status" value="1"/>
</dbReference>